<feature type="compositionally biased region" description="Low complexity" evidence="1">
    <location>
        <begin position="15"/>
        <end position="31"/>
    </location>
</feature>
<gene>
    <name evidence="2" type="primary">Dper\GL14532</name>
    <name evidence="2" type="ORF">Dper_GL14532</name>
</gene>
<proteinExistence type="predicted"/>
<dbReference type="AlphaFoldDB" id="B4GW58"/>
<keyword evidence="3" id="KW-1185">Reference proteome</keyword>
<dbReference type="STRING" id="7234.B4GW58"/>
<sequence length="142" mass="14827">MPYAVCLGASEKNISSSSSSSGSRHISFESSQKNDREEESTTGHGHGDDGHGDVINDDEDVVGTLPLSLPLLSIKKKNTLLSRPSCAPRSSSYSDLCSCRNCESSASSSSASSTSSSSSTSQSRAQRQASHDPPLPSSLYAP</sequence>
<accession>B4GW58</accession>
<evidence type="ECO:0000313" key="3">
    <source>
        <dbReference type="Proteomes" id="UP000008744"/>
    </source>
</evidence>
<feature type="region of interest" description="Disordered" evidence="1">
    <location>
        <begin position="1"/>
        <end position="59"/>
    </location>
</feature>
<organism evidence="3">
    <name type="scientific">Drosophila persimilis</name>
    <name type="common">Fruit fly</name>
    <dbReference type="NCBI Taxonomy" id="7234"/>
    <lineage>
        <taxon>Eukaryota</taxon>
        <taxon>Metazoa</taxon>
        <taxon>Ecdysozoa</taxon>
        <taxon>Arthropoda</taxon>
        <taxon>Hexapoda</taxon>
        <taxon>Insecta</taxon>
        <taxon>Pterygota</taxon>
        <taxon>Neoptera</taxon>
        <taxon>Endopterygota</taxon>
        <taxon>Diptera</taxon>
        <taxon>Brachycera</taxon>
        <taxon>Muscomorpha</taxon>
        <taxon>Ephydroidea</taxon>
        <taxon>Drosophilidae</taxon>
        <taxon>Drosophila</taxon>
        <taxon>Sophophora</taxon>
    </lineage>
</organism>
<protein>
    <submittedName>
        <fullName evidence="2">GL14532</fullName>
    </submittedName>
</protein>
<name>B4GW58_DROPE</name>
<feature type="compositionally biased region" description="Basic and acidic residues" evidence="1">
    <location>
        <begin position="32"/>
        <end position="54"/>
    </location>
</feature>
<reference evidence="2 3" key="1">
    <citation type="journal article" date="2007" name="Nature">
        <title>Evolution of genes and genomes on the Drosophila phylogeny.</title>
        <authorList>
            <consortium name="Drosophila 12 Genomes Consortium"/>
            <person name="Clark A.G."/>
            <person name="Eisen M.B."/>
            <person name="Smith D.R."/>
            <person name="Bergman C.M."/>
            <person name="Oliver B."/>
            <person name="Markow T.A."/>
            <person name="Kaufman T.C."/>
            <person name="Kellis M."/>
            <person name="Gelbart W."/>
            <person name="Iyer V.N."/>
            <person name="Pollard D.A."/>
            <person name="Sackton T.B."/>
            <person name="Larracuente A.M."/>
            <person name="Singh N.D."/>
            <person name="Abad J.P."/>
            <person name="Abt D.N."/>
            <person name="Adryan B."/>
            <person name="Aguade M."/>
            <person name="Akashi H."/>
            <person name="Anderson W.W."/>
            <person name="Aquadro C.F."/>
            <person name="Ardell D.H."/>
            <person name="Arguello R."/>
            <person name="Artieri C.G."/>
            <person name="Barbash D.A."/>
            <person name="Barker D."/>
            <person name="Barsanti P."/>
            <person name="Batterham P."/>
            <person name="Batzoglou S."/>
            <person name="Begun D."/>
            <person name="Bhutkar A."/>
            <person name="Blanco E."/>
            <person name="Bosak S.A."/>
            <person name="Bradley R.K."/>
            <person name="Brand A.D."/>
            <person name="Brent M.R."/>
            <person name="Brooks A.N."/>
            <person name="Brown R.H."/>
            <person name="Butlin R.K."/>
            <person name="Caggese C."/>
            <person name="Calvi B.R."/>
            <person name="Bernardo de Carvalho A."/>
            <person name="Caspi A."/>
            <person name="Castrezana S."/>
            <person name="Celniker S.E."/>
            <person name="Chang J.L."/>
            <person name="Chapple C."/>
            <person name="Chatterji S."/>
            <person name="Chinwalla A."/>
            <person name="Civetta A."/>
            <person name="Clifton S.W."/>
            <person name="Comeron J.M."/>
            <person name="Costello J.C."/>
            <person name="Coyne J.A."/>
            <person name="Daub J."/>
            <person name="David R.G."/>
            <person name="Delcher A.L."/>
            <person name="Delehaunty K."/>
            <person name="Do C.B."/>
            <person name="Ebling H."/>
            <person name="Edwards K."/>
            <person name="Eickbush T."/>
            <person name="Evans J.D."/>
            <person name="Filipski A."/>
            <person name="Findeiss S."/>
            <person name="Freyhult E."/>
            <person name="Fulton L."/>
            <person name="Fulton R."/>
            <person name="Garcia A.C."/>
            <person name="Gardiner A."/>
            <person name="Garfield D.A."/>
            <person name="Garvin B.E."/>
            <person name="Gibson G."/>
            <person name="Gilbert D."/>
            <person name="Gnerre S."/>
            <person name="Godfrey J."/>
            <person name="Good R."/>
            <person name="Gotea V."/>
            <person name="Gravely B."/>
            <person name="Greenberg A.J."/>
            <person name="Griffiths-Jones S."/>
            <person name="Gross S."/>
            <person name="Guigo R."/>
            <person name="Gustafson E.A."/>
            <person name="Haerty W."/>
            <person name="Hahn M.W."/>
            <person name="Halligan D.L."/>
            <person name="Halpern A.L."/>
            <person name="Halter G.M."/>
            <person name="Han M.V."/>
            <person name="Heger A."/>
            <person name="Hillier L."/>
            <person name="Hinrichs A.S."/>
            <person name="Holmes I."/>
            <person name="Hoskins R.A."/>
            <person name="Hubisz M.J."/>
            <person name="Hultmark D."/>
            <person name="Huntley M.A."/>
            <person name="Jaffe D.B."/>
            <person name="Jagadeeshan S."/>
            <person name="Jeck W.R."/>
            <person name="Johnson J."/>
            <person name="Jones C.D."/>
            <person name="Jordan W.C."/>
            <person name="Karpen G.H."/>
            <person name="Kataoka E."/>
            <person name="Keightley P.D."/>
            <person name="Kheradpour P."/>
            <person name="Kirkness E.F."/>
            <person name="Koerich L.B."/>
            <person name="Kristiansen K."/>
            <person name="Kudrna D."/>
            <person name="Kulathinal R.J."/>
            <person name="Kumar S."/>
            <person name="Kwok R."/>
            <person name="Lander E."/>
            <person name="Langley C.H."/>
            <person name="Lapoint R."/>
            <person name="Lazzaro B.P."/>
            <person name="Lee S.J."/>
            <person name="Levesque L."/>
            <person name="Li R."/>
            <person name="Lin C.F."/>
            <person name="Lin M.F."/>
            <person name="Lindblad-Toh K."/>
            <person name="Llopart A."/>
            <person name="Long M."/>
            <person name="Low L."/>
            <person name="Lozovsky E."/>
            <person name="Lu J."/>
            <person name="Luo M."/>
            <person name="Machado C.A."/>
            <person name="Makalowski W."/>
            <person name="Marzo M."/>
            <person name="Matsuda M."/>
            <person name="Matzkin L."/>
            <person name="McAllister B."/>
            <person name="McBride C.S."/>
            <person name="McKernan B."/>
            <person name="McKernan K."/>
            <person name="Mendez-Lago M."/>
            <person name="Minx P."/>
            <person name="Mollenhauer M.U."/>
            <person name="Montooth K."/>
            <person name="Mount S.M."/>
            <person name="Mu X."/>
            <person name="Myers E."/>
            <person name="Negre B."/>
            <person name="Newfeld S."/>
            <person name="Nielsen R."/>
            <person name="Noor M.A."/>
            <person name="O'Grady P."/>
            <person name="Pachter L."/>
            <person name="Papaceit M."/>
            <person name="Parisi M.J."/>
            <person name="Parisi M."/>
            <person name="Parts L."/>
            <person name="Pedersen J.S."/>
            <person name="Pesole G."/>
            <person name="Phillippy A.M."/>
            <person name="Ponting C.P."/>
            <person name="Pop M."/>
            <person name="Porcelli D."/>
            <person name="Powell J.R."/>
            <person name="Prohaska S."/>
            <person name="Pruitt K."/>
            <person name="Puig M."/>
            <person name="Quesneville H."/>
            <person name="Ram K.R."/>
            <person name="Rand D."/>
            <person name="Rasmussen M.D."/>
            <person name="Reed L.K."/>
            <person name="Reenan R."/>
            <person name="Reily A."/>
            <person name="Remington K.A."/>
            <person name="Rieger T.T."/>
            <person name="Ritchie M.G."/>
            <person name="Robin C."/>
            <person name="Rogers Y.H."/>
            <person name="Rohde C."/>
            <person name="Rozas J."/>
            <person name="Rubenfield M.J."/>
            <person name="Ruiz A."/>
            <person name="Russo S."/>
            <person name="Salzberg S.L."/>
            <person name="Sanchez-Gracia A."/>
            <person name="Saranga D.J."/>
            <person name="Sato H."/>
            <person name="Schaeffer S.W."/>
            <person name="Schatz M.C."/>
            <person name="Schlenke T."/>
            <person name="Schwartz R."/>
            <person name="Segarra C."/>
            <person name="Singh R.S."/>
            <person name="Sirot L."/>
            <person name="Sirota M."/>
            <person name="Sisneros N.B."/>
            <person name="Smith C.D."/>
            <person name="Smith T.F."/>
            <person name="Spieth J."/>
            <person name="Stage D.E."/>
            <person name="Stark A."/>
            <person name="Stephan W."/>
            <person name="Strausberg R.L."/>
            <person name="Strempel S."/>
            <person name="Sturgill D."/>
            <person name="Sutton G."/>
            <person name="Sutton G.G."/>
            <person name="Tao W."/>
            <person name="Teichmann S."/>
            <person name="Tobari Y.N."/>
            <person name="Tomimura Y."/>
            <person name="Tsolas J.M."/>
            <person name="Valente V.L."/>
            <person name="Venter E."/>
            <person name="Venter J.C."/>
            <person name="Vicario S."/>
            <person name="Vieira F.G."/>
            <person name="Vilella A.J."/>
            <person name="Villasante A."/>
            <person name="Walenz B."/>
            <person name="Wang J."/>
            <person name="Wasserman M."/>
            <person name="Watts T."/>
            <person name="Wilson D."/>
            <person name="Wilson R.K."/>
            <person name="Wing R.A."/>
            <person name="Wolfner M.F."/>
            <person name="Wong A."/>
            <person name="Wong G.K."/>
            <person name="Wu C.I."/>
            <person name="Wu G."/>
            <person name="Yamamoto D."/>
            <person name="Yang H.P."/>
            <person name="Yang S.P."/>
            <person name="Yorke J.A."/>
            <person name="Yoshida K."/>
            <person name="Zdobnov E."/>
            <person name="Zhang P."/>
            <person name="Zhang Y."/>
            <person name="Zimin A.V."/>
            <person name="Baldwin J."/>
            <person name="Abdouelleil A."/>
            <person name="Abdulkadir J."/>
            <person name="Abebe A."/>
            <person name="Abera B."/>
            <person name="Abreu J."/>
            <person name="Acer S.C."/>
            <person name="Aftuck L."/>
            <person name="Alexander A."/>
            <person name="An P."/>
            <person name="Anderson E."/>
            <person name="Anderson S."/>
            <person name="Arachi H."/>
            <person name="Azer M."/>
            <person name="Bachantsang P."/>
            <person name="Barry A."/>
            <person name="Bayul T."/>
            <person name="Berlin A."/>
            <person name="Bessette D."/>
            <person name="Bloom T."/>
            <person name="Blye J."/>
            <person name="Boguslavskiy L."/>
            <person name="Bonnet C."/>
            <person name="Boukhgalter B."/>
            <person name="Bourzgui I."/>
            <person name="Brown A."/>
            <person name="Cahill P."/>
            <person name="Channer S."/>
            <person name="Cheshatsang Y."/>
            <person name="Chuda L."/>
            <person name="Citroen M."/>
            <person name="Collymore A."/>
            <person name="Cooke P."/>
            <person name="Costello M."/>
            <person name="D'Aco K."/>
            <person name="Daza R."/>
            <person name="De Haan G."/>
            <person name="DeGray S."/>
            <person name="DeMaso C."/>
            <person name="Dhargay N."/>
            <person name="Dooley K."/>
            <person name="Dooley E."/>
            <person name="Doricent M."/>
            <person name="Dorje P."/>
            <person name="Dorjee K."/>
            <person name="Dupes A."/>
            <person name="Elong R."/>
            <person name="Falk J."/>
            <person name="Farina A."/>
            <person name="Faro S."/>
            <person name="Ferguson D."/>
            <person name="Fisher S."/>
            <person name="Foley C.D."/>
            <person name="Franke A."/>
            <person name="Friedrich D."/>
            <person name="Gadbois L."/>
            <person name="Gearin G."/>
            <person name="Gearin C.R."/>
            <person name="Giannoukos G."/>
            <person name="Goode T."/>
            <person name="Graham J."/>
            <person name="Grandbois E."/>
            <person name="Grewal S."/>
            <person name="Gyaltsen K."/>
            <person name="Hafez N."/>
            <person name="Hagos B."/>
            <person name="Hall J."/>
            <person name="Henson C."/>
            <person name="Hollinger A."/>
            <person name="Honan T."/>
            <person name="Huard M.D."/>
            <person name="Hughes L."/>
            <person name="Hurhula B."/>
            <person name="Husby M.E."/>
            <person name="Kamat A."/>
            <person name="Kanga B."/>
            <person name="Kashin S."/>
            <person name="Khazanovich D."/>
            <person name="Kisner P."/>
            <person name="Lance K."/>
            <person name="Lara M."/>
            <person name="Lee W."/>
            <person name="Lennon N."/>
            <person name="Letendre F."/>
            <person name="LeVine R."/>
            <person name="Lipovsky A."/>
            <person name="Liu X."/>
            <person name="Liu J."/>
            <person name="Liu S."/>
            <person name="Lokyitsang T."/>
            <person name="Lokyitsang Y."/>
            <person name="Lubonja R."/>
            <person name="Lui A."/>
            <person name="MacDonald P."/>
            <person name="Magnisalis V."/>
            <person name="Maru K."/>
            <person name="Matthews C."/>
            <person name="McCusker W."/>
            <person name="McDonough S."/>
            <person name="Mehta T."/>
            <person name="Meldrim J."/>
            <person name="Meneus L."/>
            <person name="Mihai O."/>
            <person name="Mihalev A."/>
            <person name="Mihova T."/>
            <person name="Mittelman R."/>
            <person name="Mlenga V."/>
            <person name="Montmayeur A."/>
            <person name="Mulrain L."/>
            <person name="Navidi A."/>
            <person name="Naylor J."/>
            <person name="Negash T."/>
            <person name="Nguyen T."/>
            <person name="Nguyen N."/>
            <person name="Nicol R."/>
            <person name="Norbu C."/>
            <person name="Norbu N."/>
            <person name="Novod N."/>
            <person name="O'Neill B."/>
            <person name="Osman S."/>
            <person name="Markiewicz E."/>
            <person name="Oyono O.L."/>
            <person name="Patti C."/>
            <person name="Phunkhang P."/>
            <person name="Pierre F."/>
            <person name="Priest M."/>
            <person name="Raghuraman S."/>
            <person name="Rege F."/>
            <person name="Reyes R."/>
            <person name="Rise C."/>
            <person name="Rogov P."/>
            <person name="Ross K."/>
            <person name="Ryan E."/>
            <person name="Settipalli S."/>
            <person name="Shea T."/>
            <person name="Sherpa N."/>
            <person name="Shi L."/>
            <person name="Shih D."/>
            <person name="Sparrow T."/>
            <person name="Spaulding J."/>
            <person name="Stalker J."/>
            <person name="Stange-Thomann N."/>
            <person name="Stavropoulos S."/>
            <person name="Stone C."/>
            <person name="Strader C."/>
            <person name="Tesfaye S."/>
            <person name="Thomson T."/>
            <person name="Thoulutsang Y."/>
            <person name="Thoulutsang D."/>
            <person name="Topham K."/>
            <person name="Topping I."/>
            <person name="Tsamla T."/>
            <person name="Vassiliev H."/>
            <person name="Vo A."/>
            <person name="Wangchuk T."/>
            <person name="Wangdi T."/>
            <person name="Weiand M."/>
            <person name="Wilkinson J."/>
            <person name="Wilson A."/>
            <person name="Yadav S."/>
            <person name="Young G."/>
            <person name="Yu Q."/>
            <person name="Zembek L."/>
            <person name="Zhong D."/>
            <person name="Zimmer A."/>
            <person name="Zwirko Z."/>
            <person name="Jaffe D.B."/>
            <person name="Alvarez P."/>
            <person name="Brockman W."/>
            <person name="Butler J."/>
            <person name="Chin C."/>
            <person name="Gnerre S."/>
            <person name="Grabherr M."/>
            <person name="Kleber M."/>
            <person name="Mauceli E."/>
            <person name="MacCallum I."/>
        </authorList>
    </citation>
    <scope>NUCLEOTIDE SEQUENCE [LARGE SCALE GENOMIC DNA]</scope>
    <source>
        <strain evidence="3">MSH-3 / Tucson 14011-0111.49</strain>
    </source>
</reference>
<evidence type="ECO:0000256" key="1">
    <source>
        <dbReference type="SAM" id="MobiDB-lite"/>
    </source>
</evidence>
<feature type="region of interest" description="Disordered" evidence="1">
    <location>
        <begin position="102"/>
        <end position="142"/>
    </location>
</feature>
<evidence type="ECO:0000313" key="2">
    <source>
        <dbReference type="EMBL" id="EDW26903.1"/>
    </source>
</evidence>
<dbReference type="EMBL" id="CH479193">
    <property type="protein sequence ID" value="EDW26903.1"/>
    <property type="molecule type" value="Genomic_DNA"/>
</dbReference>
<feature type="compositionally biased region" description="Low complexity" evidence="1">
    <location>
        <begin position="104"/>
        <end position="128"/>
    </location>
</feature>
<dbReference type="Proteomes" id="UP000008744">
    <property type="component" value="Unassembled WGS sequence"/>
</dbReference>
<dbReference type="HOGENOM" id="CLU_1817796_0_0_1"/>